<proteinExistence type="predicted"/>
<feature type="transmembrane region" description="Helical" evidence="1">
    <location>
        <begin position="38"/>
        <end position="58"/>
    </location>
</feature>
<evidence type="ECO:0000256" key="1">
    <source>
        <dbReference type="SAM" id="Phobius"/>
    </source>
</evidence>
<evidence type="ECO:0000313" key="3">
    <source>
        <dbReference type="Proteomes" id="UP001175227"/>
    </source>
</evidence>
<organism evidence="2 3">
    <name type="scientific">Armillaria novae-zelandiae</name>
    <dbReference type="NCBI Taxonomy" id="153914"/>
    <lineage>
        <taxon>Eukaryota</taxon>
        <taxon>Fungi</taxon>
        <taxon>Dikarya</taxon>
        <taxon>Basidiomycota</taxon>
        <taxon>Agaricomycotina</taxon>
        <taxon>Agaricomycetes</taxon>
        <taxon>Agaricomycetidae</taxon>
        <taxon>Agaricales</taxon>
        <taxon>Marasmiineae</taxon>
        <taxon>Physalacriaceae</taxon>
        <taxon>Armillaria</taxon>
    </lineage>
</organism>
<comment type="caution">
    <text evidence="2">The sequence shown here is derived from an EMBL/GenBank/DDBJ whole genome shotgun (WGS) entry which is preliminary data.</text>
</comment>
<gene>
    <name evidence="2" type="ORF">IW261DRAFT_1571998</name>
</gene>
<feature type="transmembrane region" description="Helical" evidence="1">
    <location>
        <begin position="70"/>
        <end position="97"/>
    </location>
</feature>
<reference evidence="2" key="1">
    <citation type="submission" date="2023-06" db="EMBL/GenBank/DDBJ databases">
        <authorList>
            <consortium name="Lawrence Berkeley National Laboratory"/>
            <person name="Ahrendt S."/>
            <person name="Sahu N."/>
            <person name="Indic B."/>
            <person name="Wong-Bajracharya J."/>
            <person name="Merenyi Z."/>
            <person name="Ke H.-M."/>
            <person name="Monk M."/>
            <person name="Kocsube S."/>
            <person name="Drula E."/>
            <person name="Lipzen A."/>
            <person name="Balint B."/>
            <person name="Henrissat B."/>
            <person name="Andreopoulos B."/>
            <person name="Martin F.M."/>
            <person name="Harder C.B."/>
            <person name="Rigling D."/>
            <person name="Ford K.L."/>
            <person name="Foster G.D."/>
            <person name="Pangilinan J."/>
            <person name="Papanicolaou A."/>
            <person name="Barry K."/>
            <person name="LaButti K."/>
            <person name="Viragh M."/>
            <person name="Koriabine M."/>
            <person name="Yan M."/>
            <person name="Riley R."/>
            <person name="Champramary S."/>
            <person name="Plett K.L."/>
            <person name="Tsai I.J."/>
            <person name="Slot J."/>
            <person name="Sipos G."/>
            <person name="Plett J."/>
            <person name="Nagy L.G."/>
            <person name="Grigoriev I.V."/>
        </authorList>
    </citation>
    <scope>NUCLEOTIDE SEQUENCE</scope>
    <source>
        <strain evidence="2">ICMP 16352</strain>
    </source>
</reference>
<dbReference type="Proteomes" id="UP001175227">
    <property type="component" value="Unassembled WGS sequence"/>
</dbReference>
<evidence type="ECO:0000313" key="2">
    <source>
        <dbReference type="EMBL" id="KAK0471483.1"/>
    </source>
</evidence>
<keyword evidence="1" id="KW-0812">Transmembrane</keyword>
<name>A0AA39NTD5_9AGAR</name>
<keyword evidence="1" id="KW-1133">Transmembrane helix</keyword>
<accession>A0AA39NTD5</accession>
<protein>
    <submittedName>
        <fullName evidence="2">Uncharacterized protein</fullName>
    </submittedName>
</protein>
<dbReference type="EMBL" id="JAUEPR010000050">
    <property type="protein sequence ID" value="KAK0471483.1"/>
    <property type="molecule type" value="Genomic_DNA"/>
</dbReference>
<sequence length="114" mass="12510">MPSGKNPIHVVSIKLTRCNSPDVGWLDYYDNVIDCAKANMFILGLAASPISLIVSVSHEVEVTFGRSRQYAVILGMIIAVLISLAVQLATITALNWLRRPSLQALRMEGQSPWS</sequence>
<keyword evidence="3" id="KW-1185">Reference proteome</keyword>
<dbReference type="AlphaFoldDB" id="A0AA39NTD5"/>
<keyword evidence="1" id="KW-0472">Membrane</keyword>